<keyword evidence="1" id="KW-0245">EGF-like domain</keyword>
<accession>A0A0N5BXM3</accession>
<dbReference type="Proteomes" id="UP000046392">
    <property type="component" value="Unplaced"/>
</dbReference>
<comment type="caution">
    <text evidence="8">Lacks conserved residue(s) required for the propagation of feature annotation.</text>
</comment>
<organism evidence="11 12">
    <name type="scientific">Strongyloides papillosus</name>
    <name type="common">Intestinal threadworm</name>
    <dbReference type="NCBI Taxonomy" id="174720"/>
    <lineage>
        <taxon>Eukaryota</taxon>
        <taxon>Metazoa</taxon>
        <taxon>Ecdysozoa</taxon>
        <taxon>Nematoda</taxon>
        <taxon>Chromadorea</taxon>
        <taxon>Rhabditida</taxon>
        <taxon>Tylenchina</taxon>
        <taxon>Panagrolaimomorpha</taxon>
        <taxon>Strongyloidoidea</taxon>
        <taxon>Strongyloididae</taxon>
        <taxon>Strongyloides</taxon>
    </lineage>
</organism>
<feature type="domain" description="Peptidase M12A" evidence="10">
    <location>
        <begin position="50"/>
        <end position="248"/>
    </location>
</feature>
<feature type="signal peptide" evidence="9">
    <location>
        <begin position="1"/>
        <end position="22"/>
    </location>
</feature>
<dbReference type="PANTHER" id="PTHR10127:SF780">
    <property type="entry name" value="METALLOENDOPEPTIDASE"/>
    <property type="match status" value="1"/>
</dbReference>
<evidence type="ECO:0000256" key="7">
    <source>
        <dbReference type="ARBA" id="ARBA00023157"/>
    </source>
</evidence>
<dbReference type="PANTHER" id="PTHR10127">
    <property type="entry name" value="DISCOIDIN, CUB, EGF, LAMININ , AND ZINC METALLOPROTEASE DOMAIN CONTAINING"/>
    <property type="match status" value="1"/>
</dbReference>
<feature type="binding site" evidence="8">
    <location>
        <position position="145"/>
    </location>
    <ligand>
        <name>Zn(2+)</name>
        <dbReference type="ChEBI" id="CHEBI:29105"/>
        <note>catalytic</note>
    </ligand>
</feature>
<name>A0A0N5BXM3_STREA</name>
<feature type="binding site" evidence="8">
    <location>
        <position position="149"/>
    </location>
    <ligand>
        <name>Zn(2+)</name>
        <dbReference type="ChEBI" id="CHEBI:29105"/>
        <note>catalytic</note>
    </ligand>
</feature>
<dbReference type="InterPro" id="IPR006026">
    <property type="entry name" value="Peptidase_Metallo"/>
</dbReference>
<reference evidence="12" key="1">
    <citation type="submission" date="2017-02" db="UniProtKB">
        <authorList>
            <consortium name="WormBaseParasite"/>
        </authorList>
    </citation>
    <scope>IDENTIFICATION</scope>
</reference>
<dbReference type="PROSITE" id="PS51864">
    <property type="entry name" value="ASTACIN"/>
    <property type="match status" value="1"/>
</dbReference>
<evidence type="ECO:0000256" key="2">
    <source>
        <dbReference type="ARBA" id="ARBA00022670"/>
    </source>
</evidence>
<dbReference type="PRINTS" id="PR00480">
    <property type="entry name" value="ASTACIN"/>
</dbReference>
<keyword evidence="5 8" id="KW-0862">Zinc</keyword>
<dbReference type="InterPro" id="IPR000742">
    <property type="entry name" value="EGF"/>
</dbReference>
<sequence>MNFFQIFFVILLVLLNVYEIKSNFLQRNNFNNLEYDNNLLKRNVQARIKRAIRIRKVDIKWEFPIKYWVDPESNLNETIIDEALKDISDKTCITWKKESSQILNEPGLNVRNRNLCASFTGRSSDNKSQEITFTPECVYKGRLQHEFSHALGLVHENRRPDSKNYIDISFDKVKNKDIRKLQPFESEELLSFNIPYDYGSQLHADSKIYSESNSITIKTKDPNYQNTIGQDTGLQFNDFKQLNLYYCNTVCSNKKLKCKNGGYLNSKNCDKCSCPPHYGGKDCSKGKVLNNKCGKVSLTANKNKKTLKVNGIKKCYYYINTNSKYKIQLTIVSSDLPQAEKNGVCFRGKGLEVLYRKDPSVVGAMFCGSIENLTMKSEKNRVSIYYVGTNTTNFVEISYKSI</sequence>
<keyword evidence="9" id="KW-0732">Signal</keyword>
<comment type="cofactor">
    <cofactor evidence="8 9">
        <name>Zn(2+)</name>
        <dbReference type="ChEBI" id="CHEBI:29105"/>
    </cofactor>
    <text evidence="8 9">Binds 1 zinc ion per subunit.</text>
</comment>
<evidence type="ECO:0000259" key="10">
    <source>
        <dbReference type="PROSITE" id="PS51864"/>
    </source>
</evidence>
<dbReference type="WBParaSite" id="SPAL_0001054700.1">
    <property type="protein sequence ID" value="SPAL_0001054700.1"/>
    <property type="gene ID" value="SPAL_0001054700"/>
</dbReference>
<dbReference type="InterPro" id="IPR000859">
    <property type="entry name" value="CUB_dom"/>
</dbReference>
<dbReference type="InterPro" id="IPR024079">
    <property type="entry name" value="MetalloPept_cat_dom_sf"/>
</dbReference>
<keyword evidence="7 8" id="KW-1015">Disulfide bond</keyword>
<evidence type="ECO:0000256" key="8">
    <source>
        <dbReference type="PROSITE-ProRule" id="PRU01211"/>
    </source>
</evidence>
<dbReference type="GO" id="GO:0006508">
    <property type="term" value="P:proteolysis"/>
    <property type="evidence" value="ECO:0007669"/>
    <property type="project" value="UniProtKB-KW"/>
</dbReference>
<feature type="active site" evidence="8">
    <location>
        <position position="146"/>
    </location>
</feature>
<evidence type="ECO:0000313" key="11">
    <source>
        <dbReference type="Proteomes" id="UP000046392"/>
    </source>
</evidence>
<dbReference type="GO" id="GO:0004222">
    <property type="term" value="F:metalloendopeptidase activity"/>
    <property type="evidence" value="ECO:0007669"/>
    <property type="project" value="UniProtKB-UniRule"/>
</dbReference>
<dbReference type="InterPro" id="IPR001506">
    <property type="entry name" value="Peptidase_M12A"/>
</dbReference>
<proteinExistence type="predicted"/>
<evidence type="ECO:0000256" key="9">
    <source>
        <dbReference type="RuleBase" id="RU361183"/>
    </source>
</evidence>
<evidence type="ECO:0000256" key="5">
    <source>
        <dbReference type="ARBA" id="ARBA00022833"/>
    </source>
</evidence>
<dbReference type="SMART" id="SM00235">
    <property type="entry name" value="ZnMc"/>
    <property type="match status" value="1"/>
</dbReference>
<dbReference type="GO" id="GO:0008270">
    <property type="term" value="F:zinc ion binding"/>
    <property type="evidence" value="ECO:0007669"/>
    <property type="project" value="UniProtKB-UniRule"/>
</dbReference>
<dbReference type="PROSITE" id="PS00022">
    <property type="entry name" value="EGF_1"/>
    <property type="match status" value="1"/>
</dbReference>
<evidence type="ECO:0000256" key="1">
    <source>
        <dbReference type="ARBA" id="ARBA00022536"/>
    </source>
</evidence>
<evidence type="ECO:0000256" key="3">
    <source>
        <dbReference type="ARBA" id="ARBA00022723"/>
    </source>
</evidence>
<keyword evidence="6 8" id="KW-0482">Metalloprotease</keyword>
<dbReference type="Pfam" id="PF00431">
    <property type="entry name" value="CUB"/>
    <property type="match status" value="1"/>
</dbReference>
<protein>
    <recommendedName>
        <fullName evidence="9">Metalloendopeptidase</fullName>
        <ecNumber evidence="9">3.4.24.-</ecNumber>
    </recommendedName>
</protein>
<feature type="chain" id="PRO_5005733454" description="Metalloendopeptidase" evidence="9">
    <location>
        <begin position="23"/>
        <end position="402"/>
    </location>
</feature>
<keyword evidence="11" id="KW-1185">Reference proteome</keyword>
<dbReference type="Gene3D" id="3.40.390.10">
    <property type="entry name" value="Collagenase (Catalytic Domain)"/>
    <property type="match status" value="1"/>
</dbReference>
<dbReference type="InterPro" id="IPR035914">
    <property type="entry name" value="Sperma_CUB_dom_sf"/>
</dbReference>
<feature type="disulfide bond" evidence="8">
    <location>
        <begin position="92"/>
        <end position="247"/>
    </location>
</feature>
<dbReference type="AlphaFoldDB" id="A0A0N5BXM3"/>
<keyword evidence="2 8" id="KW-0645">Protease</keyword>
<evidence type="ECO:0000313" key="12">
    <source>
        <dbReference type="WBParaSite" id="SPAL_0001054700.1"/>
    </source>
</evidence>
<evidence type="ECO:0000256" key="6">
    <source>
        <dbReference type="ARBA" id="ARBA00023049"/>
    </source>
</evidence>
<dbReference type="EC" id="3.4.24.-" evidence="9"/>
<dbReference type="SUPFAM" id="SSF49854">
    <property type="entry name" value="Spermadhesin, CUB domain"/>
    <property type="match status" value="1"/>
</dbReference>
<dbReference type="SUPFAM" id="SSF55486">
    <property type="entry name" value="Metalloproteases ('zincins'), catalytic domain"/>
    <property type="match status" value="1"/>
</dbReference>
<feature type="binding site" evidence="8">
    <location>
        <position position="155"/>
    </location>
    <ligand>
        <name>Zn(2+)</name>
        <dbReference type="ChEBI" id="CHEBI:29105"/>
        <note>catalytic</note>
    </ligand>
</feature>
<evidence type="ECO:0000256" key="4">
    <source>
        <dbReference type="ARBA" id="ARBA00022801"/>
    </source>
</evidence>
<keyword evidence="3 8" id="KW-0479">Metal-binding</keyword>
<keyword evidence="4 8" id="KW-0378">Hydrolase</keyword>
<dbReference type="Pfam" id="PF01400">
    <property type="entry name" value="Astacin"/>
    <property type="match status" value="1"/>
</dbReference>